<comment type="similarity">
    <text evidence="2">Belongs to the TonB-dependent receptor family.</text>
</comment>
<comment type="caution">
    <text evidence="6">The sequence shown here is derived from an EMBL/GenBank/DDBJ whole genome shotgun (WGS) entry which is preliminary data.</text>
</comment>
<keyword evidence="2" id="KW-0812">Transmembrane</keyword>
<dbReference type="Gene3D" id="2.170.130.10">
    <property type="entry name" value="TonB-dependent receptor, plug domain"/>
    <property type="match status" value="1"/>
</dbReference>
<evidence type="ECO:0000259" key="5">
    <source>
        <dbReference type="Pfam" id="PF07715"/>
    </source>
</evidence>
<feature type="compositionally biased region" description="Low complexity" evidence="3">
    <location>
        <begin position="34"/>
        <end position="43"/>
    </location>
</feature>
<evidence type="ECO:0000256" key="1">
    <source>
        <dbReference type="ARBA" id="ARBA00022729"/>
    </source>
</evidence>
<dbReference type="SUPFAM" id="SSF49464">
    <property type="entry name" value="Carboxypeptidase regulatory domain-like"/>
    <property type="match status" value="1"/>
</dbReference>
<evidence type="ECO:0000256" key="3">
    <source>
        <dbReference type="SAM" id="MobiDB-lite"/>
    </source>
</evidence>
<feature type="chain" id="PRO_5015194392" evidence="4">
    <location>
        <begin position="27"/>
        <end position="322"/>
    </location>
</feature>
<dbReference type="InterPro" id="IPR008969">
    <property type="entry name" value="CarboxyPept-like_regulatory"/>
</dbReference>
<protein>
    <submittedName>
        <fullName evidence="6">TonB-linked SusC/RagA family outer membrane protein</fullName>
    </submittedName>
</protein>
<organism evidence="6 7">
    <name type="scientific">Dyadobacter jiangsuensis</name>
    <dbReference type="NCBI Taxonomy" id="1591085"/>
    <lineage>
        <taxon>Bacteria</taxon>
        <taxon>Pseudomonadati</taxon>
        <taxon>Bacteroidota</taxon>
        <taxon>Cytophagia</taxon>
        <taxon>Cytophagales</taxon>
        <taxon>Spirosomataceae</taxon>
        <taxon>Dyadobacter</taxon>
    </lineage>
</organism>
<dbReference type="GO" id="GO:0044718">
    <property type="term" value="P:siderophore transmembrane transport"/>
    <property type="evidence" value="ECO:0007669"/>
    <property type="project" value="TreeGrafter"/>
</dbReference>
<dbReference type="EMBL" id="PYAS01000018">
    <property type="protein sequence ID" value="PSL22916.1"/>
    <property type="molecule type" value="Genomic_DNA"/>
</dbReference>
<dbReference type="RefSeq" id="WP_211302290.1">
    <property type="nucleotide sequence ID" value="NZ_PYAS01000018.1"/>
</dbReference>
<dbReference type="SUPFAM" id="SSF56935">
    <property type="entry name" value="Porins"/>
    <property type="match status" value="1"/>
</dbReference>
<accession>A0A2P8FMI8</accession>
<dbReference type="GO" id="GO:0015344">
    <property type="term" value="F:siderophore uptake transmembrane transporter activity"/>
    <property type="evidence" value="ECO:0007669"/>
    <property type="project" value="TreeGrafter"/>
</dbReference>
<name>A0A2P8FMI8_9BACT</name>
<dbReference type="NCBIfam" id="TIGR04057">
    <property type="entry name" value="SusC_RagA_signa"/>
    <property type="match status" value="1"/>
</dbReference>
<dbReference type="Pfam" id="PF07715">
    <property type="entry name" value="Plug"/>
    <property type="match status" value="1"/>
</dbReference>
<keyword evidence="2" id="KW-0472">Membrane</keyword>
<dbReference type="FunFam" id="2.170.130.10:FF:000003">
    <property type="entry name" value="SusC/RagA family TonB-linked outer membrane protein"/>
    <property type="match status" value="1"/>
</dbReference>
<reference evidence="6 7" key="1">
    <citation type="submission" date="2018-03" db="EMBL/GenBank/DDBJ databases">
        <title>Genomic Encyclopedia of Archaeal and Bacterial Type Strains, Phase II (KMG-II): from individual species to whole genera.</title>
        <authorList>
            <person name="Goeker M."/>
        </authorList>
    </citation>
    <scope>NUCLEOTIDE SEQUENCE [LARGE SCALE GENOMIC DNA]</scope>
    <source>
        <strain evidence="6 7">DSM 29057</strain>
    </source>
</reference>
<dbReference type="AlphaFoldDB" id="A0A2P8FMI8"/>
<dbReference type="PANTHER" id="PTHR30069:SF29">
    <property type="entry name" value="HEMOGLOBIN AND HEMOGLOBIN-HAPTOGLOBIN-BINDING PROTEIN 1-RELATED"/>
    <property type="match status" value="1"/>
</dbReference>
<dbReference type="InterPro" id="IPR012910">
    <property type="entry name" value="Plug_dom"/>
</dbReference>
<proteinExistence type="inferred from homology"/>
<dbReference type="FunFam" id="2.60.40.1120:FF:000003">
    <property type="entry name" value="Outer membrane protein Omp121"/>
    <property type="match status" value="1"/>
</dbReference>
<feature type="signal peptide" evidence="4">
    <location>
        <begin position="1"/>
        <end position="26"/>
    </location>
</feature>
<dbReference type="Pfam" id="PF13715">
    <property type="entry name" value="CarbopepD_reg_2"/>
    <property type="match status" value="1"/>
</dbReference>
<keyword evidence="2" id="KW-1134">Transmembrane beta strand</keyword>
<dbReference type="InterPro" id="IPR023997">
    <property type="entry name" value="TonB-dep_OMP_SusC/RagA_CS"/>
</dbReference>
<dbReference type="InterPro" id="IPR037066">
    <property type="entry name" value="Plug_dom_sf"/>
</dbReference>
<dbReference type="Gene3D" id="2.60.40.1120">
    <property type="entry name" value="Carboxypeptidase-like, regulatory domain"/>
    <property type="match status" value="1"/>
</dbReference>
<keyword evidence="2" id="KW-0813">Transport</keyword>
<feature type="domain" description="TonB-dependent receptor plug" evidence="5">
    <location>
        <begin position="135"/>
        <end position="235"/>
    </location>
</feature>
<feature type="region of interest" description="Disordered" evidence="3">
    <location>
        <begin position="29"/>
        <end position="51"/>
    </location>
</feature>
<evidence type="ECO:0000256" key="4">
    <source>
        <dbReference type="SAM" id="SignalP"/>
    </source>
</evidence>
<dbReference type="InterPro" id="IPR039426">
    <property type="entry name" value="TonB-dep_rcpt-like"/>
</dbReference>
<gene>
    <name evidence="6" type="ORF">CLV60_11848</name>
</gene>
<sequence>MNKTLSIPLWAMSMALLCHSNPPAYALGSGDRQPAATRPPAATDVSGTVKDEKGEGIPGVNVLVKGTATGTTTDVNGKFSIQIGAPTDVLVFSFVGYAKQEVTVGSQTTINITLAEDNRNLDEVVVVGYGTQKKVTLTGAVVSVNSQEIVTTKNQNVQNMLTGKLPGLRVVQKSSEPGDFNSNQFDIRGFGNPLIVIDGVPRDNISRIDPNEIESISILKDAAAAIYGVRAANGVVLVTTKRGAGGRAKIEYSMYYGSQTALGLPKPVGAIERYTLMNEKSMHNVNSPTIRYSESDFAPYREGKLQSTDWYDLVMQKRAPQQ</sequence>
<evidence type="ECO:0000313" key="6">
    <source>
        <dbReference type="EMBL" id="PSL22916.1"/>
    </source>
</evidence>
<evidence type="ECO:0000313" key="7">
    <source>
        <dbReference type="Proteomes" id="UP000241964"/>
    </source>
</evidence>
<dbReference type="PANTHER" id="PTHR30069">
    <property type="entry name" value="TONB-DEPENDENT OUTER MEMBRANE RECEPTOR"/>
    <property type="match status" value="1"/>
</dbReference>
<keyword evidence="1 4" id="KW-0732">Signal</keyword>
<dbReference type="GO" id="GO:0009279">
    <property type="term" value="C:cell outer membrane"/>
    <property type="evidence" value="ECO:0007669"/>
    <property type="project" value="UniProtKB-SubCell"/>
</dbReference>
<evidence type="ECO:0000256" key="2">
    <source>
        <dbReference type="PROSITE-ProRule" id="PRU01360"/>
    </source>
</evidence>
<keyword evidence="7" id="KW-1185">Reference proteome</keyword>
<comment type="subcellular location">
    <subcellularLocation>
        <location evidence="2">Cell outer membrane</location>
        <topology evidence="2">Multi-pass membrane protein</topology>
    </subcellularLocation>
</comment>
<keyword evidence="2" id="KW-0998">Cell outer membrane</keyword>
<dbReference type="Proteomes" id="UP000241964">
    <property type="component" value="Unassembled WGS sequence"/>
</dbReference>
<dbReference type="PROSITE" id="PS52016">
    <property type="entry name" value="TONB_DEPENDENT_REC_3"/>
    <property type="match status" value="1"/>
</dbReference>